<accession>A0A368GA27</accession>
<evidence type="ECO:0000256" key="1">
    <source>
        <dbReference type="ARBA" id="ARBA00009884"/>
    </source>
</evidence>
<dbReference type="FunFam" id="3.40.50.2060:FF:000001">
    <property type="entry name" value="syntaxin-binding protein 1 isoform X2"/>
    <property type="match status" value="1"/>
</dbReference>
<dbReference type="SUPFAM" id="SSF56815">
    <property type="entry name" value="Sec1/munc18-like (SM) proteins"/>
    <property type="match status" value="2"/>
</dbReference>
<dbReference type="InterPro" id="IPR027482">
    <property type="entry name" value="Sec1-like_dom2"/>
</dbReference>
<dbReference type="Gene3D" id="3.40.50.2060">
    <property type="match status" value="1"/>
</dbReference>
<dbReference type="EMBL" id="JOJR01000244">
    <property type="protein sequence ID" value="RCN41246.1"/>
    <property type="molecule type" value="Genomic_DNA"/>
</dbReference>
<name>A0A368GA27_ANCCA</name>
<dbReference type="Gene3D" id="1.25.40.60">
    <property type="match status" value="2"/>
</dbReference>
<sequence length="763" mass="87032">MSLKQIVGNKLLNEVIRPLKKPEGKGWNALVVDRLSMRMLSACCKMHNIMEDGITIVEDLAKRREPLPSLEAIYLIAPTKESIDRLIADYTVRNQYKCAHVFFTEACPDTLFSELSRSAAARHIKTLKEINIAFTPYESQVYTLDSPDTYFLYYNAQKQGGLTSNLERIAEQLATVCATLGEYPSLRYRADFERNVELGHLVEQKLDAYKADDPTMGEGADKARSQLLIIDRGFDAVTPLLHELTLQAMCYDLLGIENDVYRYETGGNDSVEKEVLLDENDDLWVDTRHKHIAVVSQEVTKGLKKFSDTKAGFKADAKSIKDLSMMIKKMPQHQKELNKFSTHFHLAEECMRQYQSGVDKLCKVEQDLATQIDAEGERVRDPMKLMVPLLIDPVVKTEDRLRLILLYILSKNGITDENLNKLLQHANIAMAEKETITNAALLGLNITTDVLLDENDDLWVDTRHKHIAVVSQEVTKGLKKFSDTKAGFKADAKSIKDLSMMIKKMPQHQKELNKFSTHFHLAEECMRQYQSGVDKLCKVEQDLATQIDAEGERVRDPMKLMVPLLIDPVVKTEDRLRLILLYILSKNGITDENLNKLLQHANIAMAEKETITNAALLGLNITTDQGRKKVWTPARKERPNEQVYQSSRWVPVLKDIMEDAIDDKLDTKHFPFLAGRQINQPFRAPTSARYGQWHKERGQQAQYRSGPRLIVFVIGGLTYSEMRAAYEVTQAKKPWEIIIGSDQIITPEKFLTNLRDLNKPREQ</sequence>
<keyword evidence="2" id="KW-0813">Transport</keyword>
<protein>
    <submittedName>
        <fullName evidence="4">Sec1 family protein</fullName>
    </submittedName>
</protein>
<dbReference type="OrthoDB" id="2228at2759"/>
<evidence type="ECO:0000313" key="5">
    <source>
        <dbReference type="Proteomes" id="UP000252519"/>
    </source>
</evidence>
<dbReference type="Pfam" id="PF00995">
    <property type="entry name" value="Sec1"/>
    <property type="match status" value="2"/>
</dbReference>
<dbReference type="Gene3D" id="3.40.50.1910">
    <property type="match status" value="2"/>
</dbReference>
<reference evidence="4 5" key="1">
    <citation type="submission" date="2014-10" db="EMBL/GenBank/DDBJ databases">
        <title>Draft genome of the hookworm Ancylostoma caninum.</title>
        <authorList>
            <person name="Mitreva M."/>
        </authorList>
    </citation>
    <scope>NUCLEOTIDE SEQUENCE [LARGE SCALE GENOMIC DNA]</scope>
    <source>
        <strain evidence="4 5">Baltimore</strain>
    </source>
</reference>
<dbReference type="InterPro" id="IPR001619">
    <property type="entry name" value="Sec1-like"/>
</dbReference>
<evidence type="ECO:0000256" key="2">
    <source>
        <dbReference type="ARBA" id="ARBA00022448"/>
    </source>
</evidence>
<dbReference type="GO" id="GO:0015031">
    <property type="term" value="P:protein transport"/>
    <property type="evidence" value="ECO:0007669"/>
    <property type="project" value="UniProtKB-KW"/>
</dbReference>
<evidence type="ECO:0000256" key="3">
    <source>
        <dbReference type="ARBA" id="ARBA00022927"/>
    </source>
</evidence>
<dbReference type="Proteomes" id="UP000252519">
    <property type="component" value="Unassembled WGS sequence"/>
</dbReference>
<dbReference type="InterPro" id="IPR043154">
    <property type="entry name" value="Sec-1-like_dom1"/>
</dbReference>
<dbReference type="GO" id="GO:0051650">
    <property type="term" value="P:establishment of vesicle localization"/>
    <property type="evidence" value="ECO:0007669"/>
    <property type="project" value="UniProtKB-ARBA"/>
</dbReference>
<dbReference type="PANTHER" id="PTHR11679">
    <property type="entry name" value="VESICLE PROTEIN SORTING-ASSOCIATED"/>
    <property type="match status" value="1"/>
</dbReference>
<comment type="caution">
    <text evidence="4">The sequence shown here is derived from an EMBL/GenBank/DDBJ whole genome shotgun (WGS) entry which is preliminary data.</text>
</comment>
<dbReference type="Gene3D" id="3.90.830.10">
    <property type="entry name" value="Syntaxin Binding Protein 1, Chain A, domain 2"/>
    <property type="match status" value="1"/>
</dbReference>
<dbReference type="InterPro" id="IPR036045">
    <property type="entry name" value="Sec1-like_sf"/>
</dbReference>
<evidence type="ECO:0000313" key="4">
    <source>
        <dbReference type="EMBL" id="RCN41246.1"/>
    </source>
</evidence>
<keyword evidence="5" id="KW-1185">Reference proteome</keyword>
<comment type="similarity">
    <text evidence="1">Belongs to the STXBP/unc-18/SEC1 family.</text>
</comment>
<dbReference type="STRING" id="29170.A0A368GA27"/>
<gene>
    <name evidence="4" type="ORF">ANCCAN_12813</name>
</gene>
<proteinExistence type="inferred from homology"/>
<keyword evidence="3" id="KW-0653">Protein transport</keyword>
<dbReference type="AlphaFoldDB" id="A0A368GA27"/>
<dbReference type="InterPro" id="IPR043127">
    <property type="entry name" value="Sec-1-like_dom3a"/>
</dbReference>
<dbReference type="FunFam" id="3.90.830.10:FF:000001">
    <property type="entry name" value="syntaxin-binding protein 1 isoform X2"/>
    <property type="match status" value="1"/>
</dbReference>
<dbReference type="GO" id="GO:0016192">
    <property type="term" value="P:vesicle-mediated transport"/>
    <property type="evidence" value="ECO:0007669"/>
    <property type="project" value="InterPro"/>
</dbReference>
<dbReference type="PIRSF" id="PIRSF005715">
    <property type="entry name" value="VPS45_Sec1"/>
    <property type="match status" value="1"/>
</dbReference>
<organism evidence="4 5">
    <name type="scientific">Ancylostoma caninum</name>
    <name type="common">Dog hookworm</name>
    <dbReference type="NCBI Taxonomy" id="29170"/>
    <lineage>
        <taxon>Eukaryota</taxon>
        <taxon>Metazoa</taxon>
        <taxon>Ecdysozoa</taxon>
        <taxon>Nematoda</taxon>
        <taxon>Chromadorea</taxon>
        <taxon>Rhabditida</taxon>
        <taxon>Rhabditina</taxon>
        <taxon>Rhabditomorpha</taxon>
        <taxon>Strongyloidea</taxon>
        <taxon>Ancylostomatidae</taxon>
        <taxon>Ancylostomatinae</taxon>
        <taxon>Ancylostoma</taxon>
    </lineage>
</organism>